<keyword evidence="4 8" id="KW-0812">Transmembrane</keyword>
<evidence type="ECO:0000256" key="7">
    <source>
        <dbReference type="SAM" id="MobiDB-lite"/>
    </source>
</evidence>
<dbReference type="InterPro" id="IPR006043">
    <property type="entry name" value="NCS2"/>
</dbReference>
<feature type="transmembrane region" description="Helical" evidence="8">
    <location>
        <begin position="415"/>
        <end position="445"/>
    </location>
</feature>
<comment type="caution">
    <text evidence="9">The sequence shown here is derived from an EMBL/GenBank/DDBJ whole genome shotgun (WGS) entry which is preliminary data.</text>
</comment>
<accession>A0A9Q0R6P8</accession>
<feature type="transmembrane region" description="Helical" evidence="8">
    <location>
        <begin position="321"/>
        <end position="344"/>
    </location>
</feature>
<feature type="transmembrane region" description="Helical" evidence="8">
    <location>
        <begin position="80"/>
        <end position="106"/>
    </location>
</feature>
<dbReference type="AlphaFoldDB" id="A0A9Q0R6P8"/>
<feature type="region of interest" description="Disordered" evidence="7">
    <location>
        <begin position="1"/>
        <end position="24"/>
    </location>
</feature>
<keyword evidence="3" id="KW-0813">Transport</keyword>
<feature type="transmembrane region" description="Helical" evidence="8">
    <location>
        <begin position="451"/>
        <end position="471"/>
    </location>
</feature>
<feature type="transmembrane region" description="Helical" evidence="8">
    <location>
        <begin position="265"/>
        <end position="291"/>
    </location>
</feature>
<feature type="transmembrane region" description="Helical" evidence="8">
    <location>
        <begin position="356"/>
        <end position="377"/>
    </location>
</feature>
<dbReference type="GO" id="GO:0005345">
    <property type="term" value="F:purine nucleobase transmembrane transporter activity"/>
    <property type="evidence" value="ECO:0007669"/>
    <property type="project" value="TreeGrafter"/>
</dbReference>
<dbReference type="OrthoDB" id="431212at2759"/>
<keyword evidence="5 8" id="KW-1133">Transmembrane helix</keyword>
<dbReference type="PANTHER" id="PTHR43337:SF1">
    <property type="entry name" value="XANTHINE_URACIL PERMEASE C887.17-RELATED"/>
    <property type="match status" value="1"/>
</dbReference>
<feature type="transmembrane region" description="Helical" evidence="8">
    <location>
        <begin position="215"/>
        <end position="233"/>
    </location>
</feature>
<organism evidence="9 10">
    <name type="scientific">Anaeramoeba ignava</name>
    <name type="common">Anaerobic marine amoeba</name>
    <dbReference type="NCBI Taxonomy" id="1746090"/>
    <lineage>
        <taxon>Eukaryota</taxon>
        <taxon>Metamonada</taxon>
        <taxon>Anaeramoebidae</taxon>
        <taxon>Anaeramoeba</taxon>
    </lineage>
</organism>
<comment type="subcellular location">
    <subcellularLocation>
        <location evidence="1">Endomembrane system</location>
        <topology evidence="1">Multi-pass membrane protein</topology>
    </subcellularLocation>
</comment>
<dbReference type="EMBL" id="JAPDFW010000114">
    <property type="protein sequence ID" value="KAJ5068488.1"/>
    <property type="molecule type" value="Genomic_DNA"/>
</dbReference>
<evidence type="ECO:0000256" key="8">
    <source>
        <dbReference type="SAM" id="Phobius"/>
    </source>
</evidence>
<feature type="transmembrane region" description="Helical" evidence="8">
    <location>
        <begin position="191"/>
        <end position="209"/>
    </location>
</feature>
<protein>
    <submittedName>
        <fullName evidence="9">Xanthine/uracil permease</fullName>
    </submittedName>
</protein>
<feature type="transmembrane region" description="Helical" evidence="8">
    <location>
        <begin position="127"/>
        <end position="148"/>
    </location>
</feature>
<evidence type="ECO:0000256" key="5">
    <source>
        <dbReference type="ARBA" id="ARBA00022989"/>
    </source>
</evidence>
<evidence type="ECO:0000313" key="9">
    <source>
        <dbReference type="EMBL" id="KAJ5068488.1"/>
    </source>
</evidence>
<dbReference type="Proteomes" id="UP001149090">
    <property type="component" value="Unassembled WGS sequence"/>
</dbReference>
<keyword evidence="6 8" id="KW-0472">Membrane</keyword>
<comment type="similarity">
    <text evidence="2">Belongs to the nucleobase:cation symporter-2 (NCS2) (TC 2.A.40) family. Azg-like subfamily.</text>
</comment>
<proteinExistence type="inferred from homology"/>
<evidence type="ECO:0000256" key="2">
    <source>
        <dbReference type="ARBA" id="ARBA00005697"/>
    </source>
</evidence>
<feature type="compositionally biased region" description="Polar residues" evidence="7">
    <location>
        <begin position="1"/>
        <end position="14"/>
    </location>
</feature>
<evidence type="ECO:0000256" key="4">
    <source>
        <dbReference type="ARBA" id="ARBA00022692"/>
    </source>
</evidence>
<name>A0A9Q0R6P8_ANAIG</name>
<keyword evidence="10" id="KW-1185">Reference proteome</keyword>
<dbReference type="InterPro" id="IPR045018">
    <property type="entry name" value="Azg-like"/>
</dbReference>
<dbReference type="GO" id="GO:0012505">
    <property type="term" value="C:endomembrane system"/>
    <property type="evidence" value="ECO:0007669"/>
    <property type="project" value="UniProtKB-SubCell"/>
</dbReference>
<evidence type="ECO:0000256" key="3">
    <source>
        <dbReference type="ARBA" id="ARBA00022448"/>
    </source>
</evidence>
<reference evidence="9" key="1">
    <citation type="submission" date="2022-10" db="EMBL/GenBank/DDBJ databases">
        <title>Novel sulphate-reducing endosymbionts in the free-living metamonad Anaeramoeba.</title>
        <authorList>
            <person name="Jerlstrom-Hultqvist J."/>
            <person name="Cepicka I."/>
            <person name="Gallot-Lavallee L."/>
            <person name="Salas-Leiva D."/>
            <person name="Curtis B.A."/>
            <person name="Zahonova K."/>
            <person name="Pipaliya S."/>
            <person name="Dacks J."/>
            <person name="Roger A.J."/>
        </authorList>
    </citation>
    <scope>NUCLEOTIDE SEQUENCE</scope>
    <source>
        <strain evidence="9">BMAN</strain>
    </source>
</reference>
<dbReference type="PANTHER" id="PTHR43337">
    <property type="entry name" value="XANTHINE/URACIL PERMEASE C887.17-RELATED"/>
    <property type="match status" value="1"/>
</dbReference>
<dbReference type="Pfam" id="PF00860">
    <property type="entry name" value="Xan_ur_permease"/>
    <property type="match status" value="1"/>
</dbReference>
<dbReference type="GO" id="GO:0005886">
    <property type="term" value="C:plasma membrane"/>
    <property type="evidence" value="ECO:0007669"/>
    <property type="project" value="TreeGrafter"/>
</dbReference>
<sequence>MDLDQNEYNLLPNEQNDSQTNQKSQNKKLKLLDRLFHISERNSSLKFEIIGGFIMFFTFLNSRSVLLNNSSLCNMEKGSFSIAISLTSGIATMVSGFLIPIPLTIAPGDEENNFFQRKLCDAYGLQWKTALSVVFIQGILSIFLSLLFLWKMKVVRQISVYLQIGIVFGVALYIGKIGLNDIASLDDEQRVTLDIPLIIGFLAMISLVFGNSRSWNFIFIIYVFLFTIVDVVIKVIRKKFDLESWDNTINNSAFALNFHFKNAHFLYLIFVVGFDVLINSIFTFSATIQILGFSQSKIEPSDFIDKFSDHFEQNIHLLRRALLITSISSSVGSLFGATPTKIIIQSVAGAAVGGKTGLASVICGVLTLLTAPLMPLIDLVPQYVISPLLLFTASKLLAIVRYIDFHDVLHIFPTFLITILIPILRSISVGFASGYVVFAILSPIFEKKISLIRSLLGLFCLLRILFQAITLKYEN</sequence>
<evidence type="ECO:0000256" key="6">
    <source>
        <dbReference type="ARBA" id="ARBA00023136"/>
    </source>
</evidence>
<gene>
    <name evidence="9" type="ORF">M0811_02421</name>
</gene>
<feature type="transmembrane region" description="Helical" evidence="8">
    <location>
        <begin position="383"/>
        <end position="403"/>
    </location>
</feature>
<feature type="transmembrane region" description="Helical" evidence="8">
    <location>
        <begin position="44"/>
        <end position="60"/>
    </location>
</feature>
<feature type="compositionally biased region" description="Low complexity" evidence="7">
    <location>
        <begin position="15"/>
        <end position="24"/>
    </location>
</feature>
<evidence type="ECO:0000256" key="1">
    <source>
        <dbReference type="ARBA" id="ARBA00004127"/>
    </source>
</evidence>
<feature type="transmembrane region" description="Helical" evidence="8">
    <location>
        <begin position="160"/>
        <end position="179"/>
    </location>
</feature>
<evidence type="ECO:0000313" key="10">
    <source>
        <dbReference type="Proteomes" id="UP001149090"/>
    </source>
</evidence>